<sequence length="654" mass="69849">MAPNRYYCPKCKIVYCGDCSLTILPTENEMQKTRPCKDCRATAAAGGKQAASKRRQSQDDDDDDDGAESRTGQGRAKKKGKAGGSPKKNAVNPLPSSPGAEYDVKVARRIASTCIHESTPLSSGFGDLDVGVLKLENGLAKLVFVPLGLHDHLLQENPSAQVHMKGLLYHVCKELLHPEGTVLVSLPVPIYKHQRCIVEHLQQPGLGMVVEDHGLVVEYGSRGGGLTAESKKKFIGGALDHYIVAHHNGCGDGGGMNFTCNDTVTPQSFTGRRSAGSSDGSTWSTASGRRIPSPLMGDVPRKGVTRGYHDNVVQFAIQRWTKAGDTVVSMHAESDGVVECALNLGRKVEAFLVASEHHGAVTTRVEEAWEGAWRKGLFTDDGSASEITYISHGSLPDGIPETTTPNRILADVNTRTNNLREGGSVDGATPDERALLGAAQAIAEQMGWVIKVNSDDDLPYLCARNKTSYQTTHNDIPVSGNPVVYDSHGQALDSLNIEDHSTDLQFVRLVRVADNGLLKKMCPKNQIVKHSEAALYLRVAESCPAYYACCEQGKDKSSAHHEISSYLQRTDNRETLIGAFNDGVPGYHAPVRLVVTGRIAASNPGVAVCVDPGVSVICPQTSGPSSLSGQGSPEGSDAGGGEEYVGSDVHAHVD</sequence>
<feature type="region of interest" description="Disordered" evidence="1">
    <location>
        <begin position="621"/>
        <end position="654"/>
    </location>
</feature>
<feature type="region of interest" description="Disordered" evidence="1">
    <location>
        <begin position="270"/>
        <end position="298"/>
    </location>
</feature>
<feature type="compositionally biased region" description="Polar residues" evidence="1">
    <location>
        <begin position="270"/>
        <end position="287"/>
    </location>
</feature>
<keyword evidence="3" id="KW-1185">Reference proteome</keyword>
<proteinExistence type="predicted"/>
<evidence type="ECO:0000313" key="2">
    <source>
        <dbReference type="EMBL" id="CBJ32646.1"/>
    </source>
</evidence>
<protein>
    <submittedName>
        <fullName evidence="2">Uncharacterized protein</fullName>
    </submittedName>
</protein>
<feature type="region of interest" description="Disordered" evidence="1">
    <location>
        <begin position="44"/>
        <end position="98"/>
    </location>
</feature>
<dbReference type="EMBL" id="FN649760">
    <property type="protein sequence ID" value="CBJ32646.1"/>
    <property type="molecule type" value="Genomic_DNA"/>
</dbReference>
<dbReference type="InParanoid" id="D7FZ29"/>
<name>D7FZ29_ECTSI</name>
<dbReference type="SUPFAM" id="SSF57903">
    <property type="entry name" value="FYVE/PHD zinc finger"/>
    <property type="match status" value="1"/>
</dbReference>
<gene>
    <name evidence="2" type="ORF">Esi_0352_0027</name>
</gene>
<feature type="compositionally biased region" description="Low complexity" evidence="1">
    <location>
        <begin position="622"/>
        <end position="636"/>
    </location>
</feature>
<dbReference type="AlphaFoldDB" id="D7FZ29"/>
<evidence type="ECO:0000313" key="3">
    <source>
        <dbReference type="Proteomes" id="UP000002630"/>
    </source>
</evidence>
<reference evidence="2 3" key="1">
    <citation type="journal article" date="2010" name="Nature">
        <title>The Ectocarpus genome and the independent evolution of multicellularity in brown algae.</title>
        <authorList>
            <person name="Cock J.M."/>
            <person name="Sterck L."/>
            <person name="Rouze P."/>
            <person name="Scornet D."/>
            <person name="Allen A.E."/>
            <person name="Amoutzias G."/>
            <person name="Anthouard V."/>
            <person name="Artiguenave F."/>
            <person name="Aury J.M."/>
            <person name="Badger J.H."/>
            <person name="Beszteri B."/>
            <person name="Billiau K."/>
            <person name="Bonnet E."/>
            <person name="Bothwell J.H."/>
            <person name="Bowler C."/>
            <person name="Boyen C."/>
            <person name="Brownlee C."/>
            <person name="Carrano C.J."/>
            <person name="Charrier B."/>
            <person name="Cho G.Y."/>
            <person name="Coelho S.M."/>
            <person name="Collen J."/>
            <person name="Corre E."/>
            <person name="Da Silva C."/>
            <person name="Delage L."/>
            <person name="Delaroque N."/>
            <person name="Dittami S.M."/>
            <person name="Doulbeau S."/>
            <person name="Elias M."/>
            <person name="Farnham G."/>
            <person name="Gachon C.M."/>
            <person name="Gschloessl B."/>
            <person name="Heesch S."/>
            <person name="Jabbari K."/>
            <person name="Jubin C."/>
            <person name="Kawai H."/>
            <person name="Kimura K."/>
            <person name="Kloareg B."/>
            <person name="Kupper F.C."/>
            <person name="Lang D."/>
            <person name="Le Bail A."/>
            <person name="Leblanc C."/>
            <person name="Lerouge P."/>
            <person name="Lohr M."/>
            <person name="Lopez P.J."/>
            <person name="Martens C."/>
            <person name="Maumus F."/>
            <person name="Michel G."/>
            <person name="Miranda-Saavedra D."/>
            <person name="Morales J."/>
            <person name="Moreau H."/>
            <person name="Motomura T."/>
            <person name="Nagasato C."/>
            <person name="Napoli C.A."/>
            <person name="Nelson D.R."/>
            <person name="Nyvall-Collen P."/>
            <person name="Peters A.F."/>
            <person name="Pommier C."/>
            <person name="Potin P."/>
            <person name="Poulain J."/>
            <person name="Quesneville H."/>
            <person name="Read B."/>
            <person name="Rensing S.A."/>
            <person name="Ritter A."/>
            <person name="Rousvoal S."/>
            <person name="Samanta M."/>
            <person name="Samson G."/>
            <person name="Schroeder D.C."/>
            <person name="Segurens B."/>
            <person name="Strittmatter M."/>
            <person name="Tonon T."/>
            <person name="Tregear J.W."/>
            <person name="Valentin K."/>
            <person name="von Dassow P."/>
            <person name="Yamagishi T."/>
            <person name="Van de Peer Y."/>
            <person name="Wincker P."/>
        </authorList>
    </citation>
    <scope>NUCLEOTIDE SEQUENCE [LARGE SCALE GENOMIC DNA]</scope>
    <source>
        <strain evidence="3">Ec32 / CCAP1310/4</strain>
    </source>
</reference>
<accession>D7FZ29</accession>
<evidence type="ECO:0000256" key="1">
    <source>
        <dbReference type="SAM" id="MobiDB-lite"/>
    </source>
</evidence>
<dbReference type="InterPro" id="IPR011011">
    <property type="entry name" value="Znf_FYVE_PHD"/>
</dbReference>
<dbReference type="OrthoDB" id="10360540at2759"/>
<dbReference type="Proteomes" id="UP000002630">
    <property type="component" value="Unassembled WGS sequence"/>
</dbReference>
<organism evidence="2 3">
    <name type="scientific">Ectocarpus siliculosus</name>
    <name type="common">Brown alga</name>
    <name type="synonym">Conferva siliculosa</name>
    <dbReference type="NCBI Taxonomy" id="2880"/>
    <lineage>
        <taxon>Eukaryota</taxon>
        <taxon>Sar</taxon>
        <taxon>Stramenopiles</taxon>
        <taxon>Ochrophyta</taxon>
        <taxon>PX clade</taxon>
        <taxon>Phaeophyceae</taxon>
        <taxon>Ectocarpales</taxon>
        <taxon>Ectocarpaceae</taxon>
        <taxon>Ectocarpus</taxon>
    </lineage>
</organism>